<evidence type="ECO:0008006" key="3">
    <source>
        <dbReference type="Google" id="ProtNLM"/>
    </source>
</evidence>
<comment type="caution">
    <text evidence="1">The sequence shown here is derived from an EMBL/GenBank/DDBJ whole genome shotgun (WGS) entry which is preliminary data.</text>
</comment>
<dbReference type="AlphaFoldDB" id="A0A814SWQ4"/>
<dbReference type="OrthoDB" id="10056483at2759"/>
<dbReference type="Proteomes" id="UP000663879">
    <property type="component" value="Unassembled WGS sequence"/>
</dbReference>
<feature type="non-terminal residue" evidence="1">
    <location>
        <position position="72"/>
    </location>
</feature>
<organism evidence="1 2">
    <name type="scientific">Brachionus calyciflorus</name>
    <dbReference type="NCBI Taxonomy" id="104777"/>
    <lineage>
        <taxon>Eukaryota</taxon>
        <taxon>Metazoa</taxon>
        <taxon>Spiralia</taxon>
        <taxon>Gnathifera</taxon>
        <taxon>Rotifera</taxon>
        <taxon>Eurotatoria</taxon>
        <taxon>Monogononta</taxon>
        <taxon>Pseudotrocha</taxon>
        <taxon>Ploima</taxon>
        <taxon>Brachionidae</taxon>
        <taxon>Brachionus</taxon>
    </lineage>
</organism>
<reference evidence="1" key="1">
    <citation type="submission" date="2021-02" db="EMBL/GenBank/DDBJ databases">
        <authorList>
            <person name="Nowell W R."/>
        </authorList>
    </citation>
    <scope>NUCLEOTIDE SEQUENCE</scope>
    <source>
        <strain evidence="1">Ploen Becks lab</strain>
    </source>
</reference>
<dbReference type="EMBL" id="CAJNOC010012131">
    <property type="protein sequence ID" value="CAF1152055.1"/>
    <property type="molecule type" value="Genomic_DNA"/>
</dbReference>
<evidence type="ECO:0000313" key="2">
    <source>
        <dbReference type="Proteomes" id="UP000663879"/>
    </source>
</evidence>
<name>A0A814SWQ4_9BILA</name>
<sequence>MSMAIDNKESILAIFFDILKAFDLVDHERLLTKLEKILPRWLTSWIASFLIERKQRVKSNGIEMDWKDVDGG</sequence>
<evidence type="ECO:0000313" key="1">
    <source>
        <dbReference type="EMBL" id="CAF1152055.1"/>
    </source>
</evidence>
<protein>
    <recommendedName>
        <fullName evidence="3">Reverse transcriptase domain-containing protein</fullName>
    </recommendedName>
</protein>
<proteinExistence type="predicted"/>
<keyword evidence="2" id="KW-1185">Reference proteome</keyword>
<gene>
    <name evidence="1" type="ORF">OXX778_LOCUS23320</name>
</gene>
<accession>A0A814SWQ4</accession>